<proteinExistence type="predicted"/>
<protein>
    <submittedName>
        <fullName evidence="2">CC171 protein</fullName>
    </submittedName>
</protein>
<organism evidence="2">
    <name type="scientific">Gongylonema pulchrum</name>
    <dbReference type="NCBI Taxonomy" id="637853"/>
    <lineage>
        <taxon>Eukaryota</taxon>
        <taxon>Metazoa</taxon>
        <taxon>Ecdysozoa</taxon>
        <taxon>Nematoda</taxon>
        <taxon>Chromadorea</taxon>
        <taxon>Rhabditida</taxon>
        <taxon>Spirurina</taxon>
        <taxon>Spiruromorpha</taxon>
        <taxon>Spiruroidea</taxon>
        <taxon>Gongylonematidae</taxon>
        <taxon>Gongylonema</taxon>
    </lineage>
</organism>
<evidence type="ECO:0000256" key="1">
    <source>
        <dbReference type="SAM" id="Coils"/>
    </source>
</evidence>
<evidence type="ECO:0000313" key="2">
    <source>
        <dbReference type="WBParaSite" id="GPUH_0002420401-mRNA-1"/>
    </source>
</evidence>
<sequence>LANAERAVYKEAAVHFQRQIENLEQRGRETSHILETQTARLLKLEDELAALGSEKAALQRKCTELERANDLAVQEKLEQLGVIETLRKELSSMEECLNEAEKKHNNEIEAYHKLVEQKENERTALIAEICALSRAKGPLRDSFAEIQHRHG</sequence>
<keyword evidence="1" id="KW-0175">Coiled coil</keyword>
<dbReference type="AlphaFoldDB" id="A0A183ET83"/>
<dbReference type="WBParaSite" id="GPUH_0002420401-mRNA-1">
    <property type="protein sequence ID" value="GPUH_0002420401-mRNA-1"/>
    <property type="gene ID" value="GPUH_0002420401"/>
</dbReference>
<accession>A0A183ET83</accession>
<feature type="coiled-coil region" evidence="1">
    <location>
        <begin position="6"/>
        <end position="128"/>
    </location>
</feature>
<name>A0A183ET83_9BILA</name>
<reference evidence="2" key="1">
    <citation type="submission" date="2016-06" db="UniProtKB">
        <authorList>
            <consortium name="WormBaseParasite"/>
        </authorList>
    </citation>
    <scope>IDENTIFICATION</scope>
</reference>